<organism evidence="1 2">
    <name type="scientific">Aquicella lusitana</name>
    <dbReference type="NCBI Taxonomy" id="254246"/>
    <lineage>
        <taxon>Bacteria</taxon>
        <taxon>Pseudomonadati</taxon>
        <taxon>Pseudomonadota</taxon>
        <taxon>Gammaproteobacteria</taxon>
        <taxon>Legionellales</taxon>
        <taxon>Coxiellaceae</taxon>
        <taxon>Aquicella</taxon>
    </lineage>
</organism>
<evidence type="ECO:0000313" key="1">
    <source>
        <dbReference type="EMBL" id="RDI45133.1"/>
    </source>
</evidence>
<proteinExistence type="predicted"/>
<comment type="caution">
    <text evidence="1">The sequence shown here is derived from an EMBL/GenBank/DDBJ whole genome shotgun (WGS) entry which is preliminary data.</text>
</comment>
<dbReference type="AlphaFoldDB" id="A0A370GT80"/>
<reference evidence="1 2" key="1">
    <citation type="submission" date="2018-07" db="EMBL/GenBank/DDBJ databases">
        <title>Genomic Encyclopedia of Type Strains, Phase IV (KMG-IV): sequencing the most valuable type-strain genomes for metagenomic binning, comparative biology and taxonomic classification.</title>
        <authorList>
            <person name="Goeker M."/>
        </authorList>
    </citation>
    <scope>NUCLEOTIDE SEQUENCE [LARGE SCALE GENOMIC DNA]</scope>
    <source>
        <strain evidence="1 2">DSM 16500</strain>
    </source>
</reference>
<dbReference type="EMBL" id="QQAX01000007">
    <property type="protein sequence ID" value="RDI45133.1"/>
    <property type="molecule type" value="Genomic_DNA"/>
</dbReference>
<dbReference type="Proteomes" id="UP000254720">
    <property type="component" value="Unassembled WGS sequence"/>
</dbReference>
<name>A0A370GT80_9COXI</name>
<accession>A0A370GT80</accession>
<protein>
    <submittedName>
        <fullName evidence="1">Uncharacterized protein</fullName>
    </submittedName>
</protein>
<evidence type="ECO:0000313" key="2">
    <source>
        <dbReference type="Proteomes" id="UP000254720"/>
    </source>
</evidence>
<keyword evidence="2" id="KW-1185">Reference proteome</keyword>
<sequence>MIFDTVGCNGVDKKNLSARLQHWIVQAKSLFVTRATLVFGFGARCFGIS</sequence>
<gene>
    <name evidence="1" type="ORF">C8D86_1079</name>
</gene>